<evidence type="ECO:0000259" key="2">
    <source>
        <dbReference type="PROSITE" id="PS50105"/>
    </source>
</evidence>
<dbReference type="SUPFAM" id="SSF47769">
    <property type="entry name" value="SAM/Pointed domain"/>
    <property type="match status" value="1"/>
</dbReference>
<dbReference type="Gene3D" id="1.10.150.50">
    <property type="entry name" value="Transcription Factor, Ets-1"/>
    <property type="match status" value="1"/>
</dbReference>
<gene>
    <name evidence="3" type="ORF">CARUB_v10013442mg</name>
</gene>
<dbReference type="AlphaFoldDB" id="R0G4K7"/>
<organism evidence="3 4">
    <name type="scientific">Capsella rubella</name>
    <dbReference type="NCBI Taxonomy" id="81985"/>
    <lineage>
        <taxon>Eukaryota</taxon>
        <taxon>Viridiplantae</taxon>
        <taxon>Streptophyta</taxon>
        <taxon>Embryophyta</taxon>
        <taxon>Tracheophyta</taxon>
        <taxon>Spermatophyta</taxon>
        <taxon>Magnoliopsida</taxon>
        <taxon>eudicotyledons</taxon>
        <taxon>Gunneridae</taxon>
        <taxon>Pentapetalae</taxon>
        <taxon>rosids</taxon>
        <taxon>malvids</taxon>
        <taxon>Brassicales</taxon>
        <taxon>Brassicaceae</taxon>
        <taxon>Camelineae</taxon>
        <taxon>Capsella</taxon>
    </lineage>
</organism>
<dbReference type="InterPro" id="IPR013761">
    <property type="entry name" value="SAM/pointed_sf"/>
</dbReference>
<feature type="domain" description="SAM" evidence="2">
    <location>
        <begin position="464"/>
        <end position="520"/>
    </location>
</feature>
<dbReference type="PROSITE" id="PS50105">
    <property type="entry name" value="SAM_DOMAIN"/>
    <property type="match status" value="1"/>
</dbReference>
<evidence type="ECO:0000313" key="4">
    <source>
        <dbReference type="Proteomes" id="UP000029121"/>
    </source>
</evidence>
<dbReference type="InterPro" id="IPR001660">
    <property type="entry name" value="SAM"/>
</dbReference>
<dbReference type="CDD" id="cd09487">
    <property type="entry name" value="SAM_superfamily"/>
    <property type="match status" value="1"/>
</dbReference>
<evidence type="ECO:0000313" key="3">
    <source>
        <dbReference type="EMBL" id="EOA30316.1"/>
    </source>
</evidence>
<reference evidence="4" key="1">
    <citation type="journal article" date="2013" name="Nat. Genet.">
        <title>The Capsella rubella genome and the genomic consequences of rapid mating system evolution.</title>
        <authorList>
            <person name="Slotte T."/>
            <person name="Hazzouri K.M."/>
            <person name="Agren J.A."/>
            <person name="Koenig D."/>
            <person name="Maumus F."/>
            <person name="Guo Y.L."/>
            <person name="Steige K."/>
            <person name="Platts A.E."/>
            <person name="Escobar J.S."/>
            <person name="Newman L.K."/>
            <person name="Wang W."/>
            <person name="Mandakova T."/>
            <person name="Vello E."/>
            <person name="Smith L.M."/>
            <person name="Henz S.R."/>
            <person name="Steffen J."/>
            <person name="Takuno S."/>
            <person name="Brandvain Y."/>
            <person name="Coop G."/>
            <person name="Andolfatto P."/>
            <person name="Hu T.T."/>
            <person name="Blanchette M."/>
            <person name="Clark R.M."/>
            <person name="Quesneville H."/>
            <person name="Nordborg M."/>
            <person name="Gaut B.S."/>
            <person name="Lysak M.A."/>
            <person name="Jenkins J."/>
            <person name="Grimwood J."/>
            <person name="Chapman J."/>
            <person name="Prochnik S."/>
            <person name="Shu S."/>
            <person name="Rokhsar D."/>
            <person name="Schmutz J."/>
            <person name="Weigel D."/>
            <person name="Wright S.I."/>
        </authorList>
    </citation>
    <scope>NUCLEOTIDE SEQUENCE [LARGE SCALE GENOMIC DNA]</scope>
    <source>
        <strain evidence="4">cv. Monte Gargano</strain>
    </source>
</reference>
<accession>R0G4K7</accession>
<dbReference type="EMBL" id="KB870807">
    <property type="protein sequence ID" value="EOA30316.1"/>
    <property type="molecule type" value="Genomic_DNA"/>
</dbReference>
<proteinExistence type="predicted"/>
<dbReference type="PANTHER" id="PTHR10627:SF68">
    <property type="entry name" value="F26K24.15 PROTEIN-RELATED"/>
    <property type="match status" value="1"/>
</dbReference>
<keyword evidence="1" id="KW-0677">Repeat</keyword>
<name>R0G4K7_9BRAS</name>
<dbReference type="Pfam" id="PF07647">
    <property type="entry name" value="SAM_2"/>
    <property type="match status" value="1"/>
</dbReference>
<dbReference type="Proteomes" id="UP000029121">
    <property type="component" value="Unassembled WGS sequence"/>
</dbReference>
<sequence length="528" mass="58954">MCILIFSDFPIVKGLFFFANLLGLMAKLRPRQLEPSKSVPFKLGFDGEEDGWLFVKKQRIIIVLPSLPTPEDFTLEKPAITSQLEAELSDGLADVQESTCVQTVAPSLPLPDHFIFHKPETSLPQAELRDVIADTHESTPVHSLVPTIPLPEQFILQKPEASQSQVELRDSVAQTHEITPIHTVVPSLPVTDHFTLQKPANSLSQVDKEDVIVDTHRTTTPLHAVMSSLPLPEHIVLQKPATSQSQAETFKTSLVHTMLPSLPVMDHCTLQKPATSKTQAELKPKTCKVTPVHTMMPSLPVPELYTLQQPATSQLQSELRAEVHKATLVHTVVPSLPVIKHCTLQTPAASQPQTELRYLVTDTHETTNAHAVEPEACPDFTPVDKPEKVMGRNLTTRKAPAPRRSLQDSRMNPDRRMEIHRSRAGHKPIRFPRVMCSSVVMDNEKLRVLNLEKKVEKAGGMNAWVGSIGLGREFERMLKGQRMNKFQMANLTMEKLKQMGALAVGPRRKLIHAIRCVYHPHCLRASVN</sequence>
<dbReference type="PANTHER" id="PTHR10627">
    <property type="entry name" value="SCP160"/>
    <property type="match status" value="1"/>
</dbReference>
<keyword evidence="4" id="KW-1185">Reference proteome</keyword>
<protein>
    <recommendedName>
        <fullName evidence="2">SAM domain-containing protein</fullName>
    </recommendedName>
</protein>
<dbReference type="SMART" id="SM00454">
    <property type="entry name" value="SAM"/>
    <property type="match status" value="1"/>
</dbReference>
<evidence type="ECO:0000256" key="1">
    <source>
        <dbReference type="ARBA" id="ARBA00022737"/>
    </source>
</evidence>